<name>A0A0D8IZU1_9FIRM</name>
<organism evidence="1 2">
    <name type="scientific">Ruthenibacterium lactatiformans</name>
    <dbReference type="NCBI Taxonomy" id="1550024"/>
    <lineage>
        <taxon>Bacteria</taxon>
        <taxon>Bacillati</taxon>
        <taxon>Bacillota</taxon>
        <taxon>Clostridia</taxon>
        <taxon>Eubacteriales</taxon>
        <taxon>Oscillospiraceae</taxon>
        <taxon>Ruthenibacterium</taxon>
    </lineage>
</organism>
<gene>
    <name evidence="1" type="ORF">TQ39_07330</name>
</gene>
<evidence type="ECO:0000313" key="1">
    <source>
        <dbReference type="EMBL" id="KJF40205.1"/>
    </source>
</evidence>
<comment type="caution">
    <text evidence="1">The sequence shown here is derived from an EMBL/GenBank/DDBJ whole genome shotgun (WGS) entry which is preliminary data.</text>
</comment>
<dbReference type="GeneID" id="42856425"/>
<proteinExistence type="predicted"/>
<dbReference type="AlphaFoldDB" id="A0A0D8IZU1"/>
<dbReference type="Proteomes" id="UP000032483">
    <property type="component" value="Unassembled WGS sequence"/>
</dbReference>
<protein>
    <submittedName>
        <fullName evidence="1">Uncharacterized protein</fullName>
    </submittedName>
</protein>
<accession>A0A0D8IZU1</accession>
<dbReference type="RefSeq" id="WP_050005060.1">
    <property type="nucleotide sequence ID" value="NZ_JAFHCJ010000044.1"/>
</dbReference>
<dbReference type="EMBL" id="JXXK01000008">
    <property type="protein sequence ID" value="KJF40205.1"/>
    <property type="molecule type" value="Genomic_DNA"/>
</dbReference>
<evidence type="ECO:0000313" key="2">
    <source>
        <dbReference type="Proteomes" id="UP000032483"/>
    </source>
</evidence>
<reference evidence="1" key="1">
    <citation type="submission" date="2015-02" db="EMBL/GenBank/DDBJ databases">
        <title>A novel member of the family Ruminococcaceae isolated from human feces.</title>
        <authorList>
            <person name="Shkoporov A.N."/>
            <person name="Chaplin A.V."/>
            <person name="Motuzova O.V."/>
            <person name="Kafarskaia L.I."/>
            <person name="Khokhlova E.V."/>
            <person name="Efimov B.A."/>
        </authorList>
    </citation>
    <scope>NUCLEOTIDE SEQUENCE [LARGE SCALE GENOMIC DNA]</scope>
    <source>
        <strain evidence="1">585-1</strain>
    </source>
</reference>
<keyword evidence="2" id="KW-1185">Reference proteome</keyword>
<sequence length="143" mass="16939">MEYEIRNYSSYDDDPRFVVRSDTGNISNISDRMVRLAAKITEIYAGDIFYDIDTLNRVVESGKNHAWLLCLREDGTCLHDISFHRNELDGIEFDNFVYDGCGIEEYIQFWRLSCIDGDVELKRVYLTKQWRTRVQNEQMDQCK</sequence>